<accession>A0ABM3QBQ9</accession>
<name>A0ABM3QBQ9_ACIJB</name>
<dbReference type="Gene3D" id="1.25.10.10">
    <property type="entry name" value="Leucine-rich Repeat Variant"/>
    <property type="match status" value="3"/>
</dbReference>
<dbReference type="InterPro" id="IPR016024">
    <property type="entry name" value="ARM-type_fold"/>
</dbReference>
<keyword evidence="5" id="KW-1185">Reference proteome</keyword>
<feature type="compositionally biased region" description="Low complexity" evidence="3">
    <location>
        <begin position="622"/>
        <end position="637"/>
    </location>
</feature>
<feature type="repeat" description="ARM" evidence="2">
    <location>
        <begin position="480"/>
        <end position="504"/>
    </location>
</feature>
<evidence type="ECO:0000256" key="1">
    <source>
        <dbReference type="ARBA" id="ARBA00022737"/>
    </source>
</evidence>
<reference evidence="6" key="1">
    <citation type="submission" date="2025-08" db="UniProtKB">
        <authorList>
            <consortium name="RefSeq"/>
        </authorList>
    </citation>
    <scope>IDENTIFICATION</scope>
    <source>
        <tissue evidence="6">Blood</tissue>
    </source>
</reference>
<feature type="domain" description="EDR1/CTR1/ARMC3-like peptidase-like" evidence="4">
    <location>
        <begin position="725"/>
        <end position="853"/>
    </location>
</feature>
<dbReference type="Proteomes" id="UP001652583">
    <property type="component" value="Chromosome B4"/>
</dbReference>
<keyword evidence="1" id="KW-0677">Repeat</keyword>
<feature type="region of interest" description="Disordered" evidence="3">
    <location>
        <begin position="605"/>
        <end position="708"/>
    </location>
</feature>
<dbReference type="InterPro" id="IPR052441">
    <property type="entry name" value="Armadillo-Ser/Thr_Kinase"/>
</dbReference>
<dbReference type="InterPro" id="IPR000225">
    <property type="entry name" value="Armadillo"/>
</dbReference>
<gene>
    <name evidence="6" type="primary">ARMC3</name>
</gene>
<proteinExistence type="predicted"/>
<evidence type="ECO:0000313" key="5">
    <source>
        <dbReference type="Proteomes" id="UP001652583"/>
    </source>
</evidence>
<dbReference type="PROSITE" id="PS50176">
    <property type="entry name" value="ARM_REPEAT"/>
    <property type="match status" value="3"/>
</dbReference>
<sequence length="867" mass="95285">MGKKVKKEAEPPPKDVFDPLTIESKKAATVVLMLNSPEEEILAKACEAIYRFALKGEENKATLLELGAVEPLTKLLTHEDKIVRRNATMIFGILASNNDVKKLLRELDVMNSIIAQLAPEEEVVIHEFASLCLANMSAEYTSKVQILEHGGLEPLVRLLASPDPDVKKNSVECIYNLTQDFQCRAALQELNAIPPILDLLKSEYPVIQLLALKTLGIITNDKEARTTLRDNQGVDHLIKILETKELNDLHIEALSVIANCLEDMDTLVLIQQTGGLKKLLSFAENSTIPDIQKNAAKAITKAAYDPENRKLFHEQEVEKCLVALLGSENDGTKIAASQAISAMCENTGSKEFFNNQGIPQLILLLKSDSEEVREAASLALANLTTCHPANAKAIAEADGVDPLVNILSSRRDGAVANAATVLANVAMQEPLRTGLQSHGVSSALLGPLRSANTVVQSKAALTVAATACDVEARTELRNSGGLEPLVELLRSKHDEVRRHASWAVMVCASDELTAVELCKLGALDILEEVNLSVSRKNKFSEAAYNKLLNNNLSLKYSLTGYLSSSNIISDGFYDYGRINPGTKLLPLKDLCLQEPSDQRAVLLVNSKSSDVSPPPSTEGKSSDVGYGRSISSSSSFRRASKEKTNTGFGSPTEEKSEPPSGRTTALSKGTTKERGSRKGRGRKEEEKVKEEEEVSTLPKLMGEGSPEKEWYPPFDPDFHVYVYEVTKSIFPITNIKEQIEVLARYVAEKMGGKMSKEKLHNFSWELHISELKFQLKSNVVPIGQIKKGIFYHRALLFKALADQIGIGCSLVRGEYGRAWNEVQLMNESRKGLIGALPPPEVYIVDLMFHPGGLMKLRSREADLYRYL</sequence>
<evidence type="ECO:0000256" key="2">
    <source>
        <dbReference type="PROSITE-ProRule" id="PRU00259"/>
    </source>
</evidence>
<feature type="compositionally biased region" description="Basic and acidic residues" evidence="3">
    <location>
        <begin position="670"/>
        <end position="690"/>
    </location>
</feature>
<dbReference type="SMART" id="SM00185">
    <property type="entry name" value="ARM"/>
    <property type="match status" value="10"/>
</dbReference>
<organism evidence="5 6">
    <name type="scientific">Acinonyx jubatus</name>
    <name type="common">Cheetah</name>
    <dbReference type="NCBI Taxonomy" id="32536"/>
    <lineage>
        <taxon>Eukaryota</taxon>
        <taxon>Metazoa</taxon>
        <taxon>Chordata</taxon>
        <taxon>Craniata</taxon>
        <taxon>Vertebrata</taxon>
        <taxon>Euteleostomi</taxon>
        <taxon>Mammalia</taxon>
        <taxon>Eutheria</taxon>
        <taxon>Laurasiatheria</taxon>
        <taxon>Carnivora</taxon>
        <taxon>Feliformia</taxon>
        <taxon>Felidae</taxon>
        <taxon>Felinae</taxon>
        <taxon>Acinonyx</taxon>
    </lineage>
</organism>
<dbReference type="InterPro" id="IPR055164">
    <property type="entry name" value="EDR1/CTR1/ARMC3-like_pept-like"/>
</dbReference>
<dbReference type="PANTHER" id="PTHR46618:SF1">
    <property type="entry name" value="ARMADILLO REPEAT-CONTAINING PROTEIN 3"/>
    <property type="match status" value="1"/>
</dbReference>
<dbReference type="GeneID" id="106969753"/>
<dbReference type="InterPro" id="IPR011989">
    <property type="entry name" value="ARM-like"/>
</dbReference>
<evidence type="ECO:0000256" key="3">
    <source>
        <dbReference type="SAM" id="MobiDB-lite"/>
    </source>
</evidence>
<dbReference type="Pfam" id="PF14381">
    <property type="entry name" value="EDR1_CTR1_ARMC3_pept"/>
    <property type="match status" value="1"/>
</dbReference>
<dbReference type="Pfam" id="PF00514">
    <property type="entry name" value="Arm"/>
    <property type="match status" value="4"/>
</dbReference>
<evidence type="ECO:0000259" key="4">
    <source>
        <dbReference type="Pfam" id="PF14381"/>
    </source>
</evidence>
<evidence type="ECO:0000313" key="6">
    <source>
        <dbReference type="RefSeq" id="XP_053081358.1"/>
    </source>
</evidence>
<protein>
    <submittedName>
        <fullName evidence="6">Armadillo repeat-containing protein 3 isoform X2</fullName>
    </submittedName>
</protein>
<dbReference type="PANTHER" id="PTHR46618">
    <property type="entry name" value="ARMADILLO REPEAT-CONTAINING PROTEIN 3"/>
    <property type="match status" value="1"/>
</dbReference>
<dbReference type="SUPFAM" id="SSF48371">
    <property type="entry name" value="ARM repeat"/>
    <property type="match status" value="2"/>
</dbReference>
<feature type="repeat" description="ARM" evidence="2">
    <location>
        <begin position="356"/>
        <end position="399"/>
    </location>
</feature>
<dbReference type="RefSeq" id="XP_053081358.1">
    <property type="nucleotide sequence ID" value="XM_053225383.1"/>
</dbReference>
<feature type="repeat" description="ARM" evidence="2">
    <location>
        <begin position="150"/>
        <end position="178"/>
    </location>
</feature>